<evidence type="ECO:0000259" key="2">
    <source>
        <dbReference type="Pfam" id="PF10440"/>
    </source>
</evidence>
<sequence length="251" mass="27510">MLKVGLKRIDAAIDALHPLGFSKNVVRETVKALLKVYGGSGWVFIEEASYKVVIETILEEEEKCLMKKDGSSEDGAKSLNIGRPSDAGTSREVVGIGPTCFSHDTTEHIIETESEDSLSPAEGRKVSWKNISCVDNYLAQKQIDMVLPASNSNCYSSSKDPCRGITREGKTDGGLEESDFIEPIHSPPPLVGLPPWIRDSCHGWISSDDEDFVILKTDASLRHPIIEVMETDASLRHPIIEVMEKSQDAVG</sequence>
<dbReference type="Pfam" id="PF10440">
    <property type="entry name" value="WIYLD"/>
    <property type="match status" value="1"/>
</dbReference>
<feature type="domain" description="WIYLD" evidence="2">
    <location>
        <begin position="3"/>
        <end position="63"/>
    </location>
</feature>
<gene>
    <name evidence="3" type="ORF">HHK36_016228</name>
</gene>
<evidence type="ECO:0000256" key="1">
    <source>
        <dbReference type="SAM" id="MobiDB-lite"/>
    </source>
</evidence>
<reference evidence="3 4" key="1">
    <citation type="submission" date="2020-04" db="EMBL/GenBank/DDBJ databases">
        <title>Plant Genome Project.</title>
        <authorList>
            <person name="Zhang R.-G."/>
        </authorList>
    </citation>
    <scope>NUCLEOTIDE SEQUENCE [LARGE SCALE GENOMIC DNA]</scope>
    <source>
        <strain evidence="3">YNK0</strain>
        <tissue evidence="3">Leaf</tissue>
    </source>
</reference>
<comment type="caution">
    <text evidence="3">The sequence shown here is derived from an EMBL/GenBank/DDBJ whole genome shotgun (WGS) entry which is preliminary data.</text>
</comment>
<keyword evidence="4" id="KW-1185">Reference proteome</keyword>
<proteinExistence type="predicted"/>
<feature type="region of interest" description="Disordered" evidence="1">
    <location>
        <begin position="69"/>
        <end position="92"/>
    </location>
</feature>
<name>A0A834Z0D3_TETSI</name>
<organism evidence="3 4">
    <name type="scientific">Tetracentron sinense</name>
    <name type="common">Spur-leaf</name>
    <dbReference type="NCBI Taxonomy" id="13715"/>
    <lineage>
        <taxon>Eukaryota</taxon>
        <taxon>Viridiplantae</taxon>
        <taxon>Streptophyta</taxon>
        <taxon>Embryophyta</taxon>
        <taxon>Tracheophyta</taxon>
        <taxon>Spermatophyta</taxon>
        <taxon>Magnoliopsida</taxon>
        <taxon>Trochodendrales</taxon>
        <taxon>Trochodendraceae</taxon>
        <taxon>Tetracentron</taxon>
    </lineage>
</organism>
<dbReference type="Proteomes" id="UP000655225">
    <property type="component" value="Unassembled WGS sequence"/>
</dbReference>
<evidence type="ECO:0000313" key="4">
    <source>
        <dbReference type="Proteomes" id="UP000655225"/>
    </source>
</evidence>
<protein>
    <recommendedName>
        <fullName evidence="2">WIYLD domain-containing protein</fullName>
    </recommendedName>
</protein>
<dbReference type="InterPro" id="IPR043017">
    <property type="entry name" value="WIYLD_dom_sf"/>
</dbReference>
<dbReference type="EMBL" id="JABCRI010000011">
    <property type="protein sequence ID" value="KAF8397315.1"/>
    <property type="molecule type" value="Genomic_DNA"/>
</dbReference>
<accession>A0A834Z0D3</accession>
<dbReference type="PANTHER" id="PTHR34271">
    <property type="entry name" value="NUCLEOLAR HISTONE METHYLTRANSFERASE-RELATED PROTEIN"/>
    <property type="match status" value="1"/>
</dbReference>
<dbReference type="OrthoDB" id="1898570at2759"/>
<dbReference type="Gene3D" id="1.10.8.850">
    <property type="entry name" value="Histone-lysine N methyltransferase , C-terminal domain-like"/>
    <property type="match status" value="1"/>
</dbReference>
<dbReference type="OMA" id="CHGWISS"/>
<evidence type="ECO:0000313" key="3">
    <source>
        <dbReference type="EMBL" id="KAF8397315.1"/>
    </source>
</evidence>
<dbReference type="InterPro" id="IPR018848">
    <property type="entry name" value="WIYLD_domain"/>
</dbReference>
<dbReference type="PANTHER" id="PTHR34271:SF1">
    <property type="entry name" value="NUCLEOLAR HISTONE METHYLTRANSFERASE-RELATED PROTEIN"/>
    <property type="match status" value="1"/>
</dbReference>
<dbReference type="AlphaFoldDB" id="A0A834Z0D3"/>